<feature type="region of interest" description="Disordered" evidence="1">
    <location>
        <begin position="75"/>
        <end position="106"/>
    </location>
</feature>
<organism evidence="3 4">
    <name type="scientific">Venturia effusa</name>
    <dbReference type="NCBI Taxonomy" id="50376"/>
    <lineage>
        <taxon>Eukaryota</taxon>
        <taxon>Fungi</taxon>
        <taxon>Dikarya</taxon>
        <taxon>Ascomycota</taxon>
        <taxon>Pezizomycotina</taxon>
        <taxon>Dothideomycetes</taxon>
        <taxon>Pleosporomycetidae</taxon>
        <taxon>Venturiales</taxon>
        <taxon>Venturiaceae</taxon>
        <taxon>Venturia</taxon>
    </lineage>
</organism>
<protein>
    <recommendedName>
        <fullName evidence="2">Velvet domain-containing protein</fullName>
    </recommendedName>
</protein>
<feature type="compositionally biased region" description="Polar residues" evidence="1">
    <location>
        <begin position="75"/>
        <end position="87"/>
    </location>
</feature>
<evidence type="ECO:0000313" key="4">
    <source>
        <dbReference type="Proteomes" id="UP000316270"/>
    </source>
</evidence>
<feature type="region of interest" description="Disordered" evidence="1">
    <location>
        <begin position="1"/>
        <end position="41"/>
    </location>
</feature>
<gene>
    <name evidence="3" type="ORF">FKW77_003439</name>
</gene>
<feature type="compositionally biased region" description="Polar residues" evidence="1">
    <location>
        <begin position="31"/>
        <end position="40"/>
    </location>
</feature>
<feature type="compositionally biased region" description="Basic and acidic residues" evidence="1">
    <location>
        <begin position="1"/>
        <end position="25"/>
    </location>
</feature>
<evidence type="ECO:0000313" key="3">
    <source>
        <dbReference type="EMBL" id="QDS69329.1"/>
    </source>
</evidence>
<proteinExistence type="predicted"/>
<dbReference type="InterPro" id="IPR037525">
    <property type="entry name" value="Velvet_dom"/>
</dbReference>
<feature type="domain" description="Velvet" evidence="2">
    <location>
        <begin position="1"/>
        <end position="242"/>
    </location>
</feature>
<accession>A0A517L121</accession>
<dbReference type="InterPro" id="IPR038491">
    <property type="entry name" value="Velvet_dom_sf"/>
</dbReference>
<reference evidence="3 4" key="1">
    <citation type="submission" date="2019-07" db="EMBL/GenBank/DDBJ databases">
        <title>Finished genome of Venturia effusa.</title>
        <authorList>
            <person name="Young C.A."/>
            <person name="Cox M.P."/>
            <person name="Ganley A.R.D."/>
            <person name="David W.J."/>
        </authorList>
    </citation>
    <scope>NUCLEOTIDE SEQUENCE [LARGE SCALE GENOMIC DNA]</scope>
    <source>
        <strain evidence="4">albino</strain>
    </source>
</reference>
<evidence type="ECO:0000256" key="1">
    <source>
        <dbReference type="SAM" id="MobiDB-lite"/>
    </source>
</evidence>
<keyword evidence="4" id="KW-1185">Reference proteome</keyword>
<dbReference type="Proteomes" id="UP000316270">
    <property type="component" value="Chromosome 3"/>
</dbReference>
<sequence length="242" mass="26636">MPGGKERDRGKTEPKGQTVEKSEPGRRHRQVTLQSSLNSLRRSKRVTEAYCNHKPTEIPNTDPMTDVARRTHCTQLNTRSNDANISRQRTRPRPGRSAGEPHGFNLDFVVRPPNEVRVGSSISPAVTLQVRTVRRGSSAALSNQNLHHYFVVVSLLQLHDDGDVDHASPGVLSGRQLADTIHAQDHATLALNSPDILGYVSFPNLVIRSQGTYRLRISLMRVASSGGSKFLHSEDSGLILAS</sequence>
<dbReference type="EMBL" id="CP042187">
    <property type="protein sequence ID" value="QDS69329.1"/>
    <property type="molecule type" value="Genomic_DNA"/>
</dbReference>
<dbReference type="OrthoDB" id="5399926at2759"/>
<evidence type="ECO:0000259" key="2">
    <source>
        <dbReference type="PROSITE" id="PS51821"/>
    </source>
</evidence>
<dbReference type="PROSITE" id="PS51821">
    <property type="entry name" value="VELVET"/>
    <property type="match status" value="1"/>
</dbReference>
<dbReference type="Gene3D" id="2.60.40.3960">
    <property type="entry name" value="Velvet domain"/>
    <property type="match status" value="1"/>
</dbReference>
<name>A0A517L121_9PEZI</name>
<dbReference type="AlphaFoldDB" id="A0A517L121"/>